<keyword evidence="3" id="KW-1185">Reference proteome</keyword>
<sequence length="41" mass="4561">MRPDPEGVRAMRGLRNALIVSGLTWALLAPLFYFLIRSATS</sequence>
<evidence type="ECO:0008006" key="4">
    <source>
        <dbReference type="Google" id="ProtNLM"/>
    </source>
</evidence>
<evidence type="ECO:0000313" key="2">
    <source>
        <dbReference type="EMBL" id="MFC6017764.1"/>
    </source>
</evidence>
<name>A0ABW1KAC6_9ACTN</name>
<protein>
    <recommendedName>
        <fullName evidence="4">Carbohydrate ABC transporter permease</fullName>
    </recommendedName>
</protein>
<feature type="transmembrane region" description="Helical" evidence="1">
    <location>
        <begin position="17"/>
        <end position="36"/>
    </location>
</feature>
<keyword evidence="1" id="KW-1133">Transmembrane helix</keyword>
<dbReference type="EMBL" id="JBHSPR010000010">
    <property type="protein sequence ID" value="MFC6017764.1"/>
    <property type="molecule type" value="Genomic_DNA"/>
</dbReference>
<evidence type="ECO:0000256" key="1">
    <source>
        <dbReference type="SAM" id="Phobius"/>
    </source>
</evidence>
<comment type="caution">
    <text evidence="2">The sequence shown here is derived from an EMBL/GenBank/DDBJ whole genome shotgun (WGS) entry which is preliminary data.</text>
</comment>
<gene>
    <name evidence="2" type="ORF">ACFP2T_16305</name>
</gene>
<keyword evidence="1" id="KW-0472">Membrane</keyword>
<proteinExistence type="predicted"/>
<organism evidence="2 3">
    <name type="scientific">Plantactinospora solaniradicis</name>
    <dbReference type="NCBI Taxonomy" id="1723736"/>
    <lineage>
        <taxon>Bacteria</taxon>
        <taxon>Bacillati</taxon>
        <taxon>Actinomycetota</taxon>
        <taxon>Actinomycetes</taxon>
        <taxon>Micromonosporales</taxon>
        <taxon>Micromonosporaceae</taxon>
        <taxon>Plantactinospora</taxon>
    </lineage>
</organism>
<dbReference type="Proteomes" id="UP001596203">
    <property type="component" value="Unassembled WGS sequence"/>
</dbReference>
<keyword evidence="1" id="KW-0812">Transmembrane</keyword>
<accession>A0ABW1KAC6</accession>
<reference evidence="3" key="1">
    <citation type="journal article" date="2019" name="Int. J. Syst. Evol. Microbiol.">
        <title>The Global Catalogue of Microorganisms (GCM) 10K type strain sequencing project: providing services to taxonomists for standard genome sequencing and annotation.</title>
        <authorList>
            <consortium name="The Broad Institute Genomics Platform"/>
            <consortium name="The Broad Institute Genome Sequencing Center for Infectious Disease"/>
            <person name="Wu L."/>
            <person name="Ma J."/>
        </authorList>
    </citation>
    <scope>NUCLEOTIDE SEQUENCE [LARGE SCALE GENOMIC DNA]</scope>
    <source>
        <strain evidence="3">ZS-35-S2</strain>
    </source>
</reference>
<dbReference type="RefSeq" id="WP_377422275.1">
    <property type="nucleotide sequence ID" value="NZ_JBHSPR010000010.1"/>
</dbReference>
<evidence type="ECO:0000313" key="3">
    <source>
        <dbReference type="Proteomes" id="UP001596203"/>
    </source>
</evidence>